<evidence type="ECO:0000313" key="1">
    <source>
        <dbReference type="EMBL" id="GGE21488.1"/>
    </source>
</evidence>
<dbReference type="InterPro" id="IPR054271">
    <property type="entry name" value="DUF7002"/>
</dbReference>
<organism evidence="1 2">
    <name type="scientific">Aureimonas endophytica</name>
    <dbReference type="NCBI Taxonomy" id="2027858"/>
    <lineage>
        <taxon>Bacteria</taxon>
        <taxon>Pseudomonadati</taxon>
        <taxon>Pseudomonadota</taxon>
        <taxon>Alphaproteobacteria</taxon>
        <taxon>Hyphomicrobiales</taxon>
        <taxon>Aurantimonadaceae</taxon>
        <taxon>Aureimonas</taxon>
    </lineage>
</organism>
<dbReference type="AlphaFoldDB" id="A0A917A2T7"/>
<proteinExistence type="predicted"/>
<comment type="caution">
    <text evidence="1">The sequence shown here is derived from an EMBL/GenBank/DDBJ whole genome shotgun (WGS) entry which is preliminary data.</text>
</comment>
<accession>A0A917A2T7</accession>
<protein>
    <submittedName>
        <fullName evidence="1">Uncharacterized protein</fullName>
    </submittedName>
</protein>
<reference evidence="1" key="1">
    <citation type="journal article" date="2014" name="Int. J. Syst. Evol. Microbiol.">
        <title>Complete genome sequence of Corynebacterium casei LMG S-19264T (=DSM 44701T), isolated from a smear-ripened cheese.</title>
        <authorList>
            <consortium name="US DOE Joint Genome Institute (JGI-PGF)"/>
            <person name="Walter F."/>
            <person name="Albersmeier A."/>
            <person name="Kalinowski J."/>
            <person name="Ruckert C."/>
        </authorList>
    </citation>
    <scope>NUCLEOTIDE SEQUENCE</scope>
    <source>
        <strain evidence="1">CGMCC 1.15367</strain>
    </source>
</reference>
<reference evidence="1" key="2">
    <citation type="submission" date="2020-09" db="EMBL/GenBank/DDBJ databases">
        <authorList>
            <person name="Sun Q."/>
            <person name="Zhou Y."/>
        </authorList>
    </citation>
    <scope>NUCLEOTIDE SEQUENCE</scope>
    <source>
        <strain evidence="1">CGMCC 1.15367</strain>
    </source>
</reference>
<dbReference type="EMBL" id="BMIQ01000010">
    <property type="protein sequence ID" value="GGE21488.1"/>
    <property type="molecule type" value="Genomic_DNA"/>
</dbReference>
<sequence length="223" mass="25087">MTDAELDELLADCPRLFHMAEAGSWPAIRRHGLLSTSALLDLCDVAPERRPAIEAARRPAGIELQGPDGERILIRDNKPINDAALARVLDGGLVPEDWYRLLNGRVFFWLSEKRLRRLLEAGSYRAARHDVLTLDARALVEAHRDRIALSPINSGTTGRFPQRRGPETFRAIPDYPYAEWRRKRSKGERVVELTVDHGVPDVERFVLGLTRMGGGQPDEPLLT</sequence>
<dbReference type="Proteomes" id="UP000644699">
    <property type="component" value="Unassembled WGS sequence"/>
</dbReference>
<name>A0A917A2T7_9HYPH</name>
<keyword evidence="2" id="KW-1185">Reference proteome</keyword>
<dbReference type="Pfam" id="PF22531">
    <property type="entry name" value="DUF7002"/>
    <property type="match status" value="1"/>
</dbReference>
<gene>
    <name evidence="1" type="ORF">GCM10011390_46010</name>
</gene>
<evidence type="ECO:0000313" key="2">
    <source>
        <dbReference type="Proteomes" id="UP000644699"/>
    </source>
</evidence>
<dbReference type="RefSeq" id="WP_188912730.1">
    <property type="nucleotide sequence ID" value="NZ_BMIQ01000010.1"/>
</dbReference>